<dbReference type="InterPro" id="IPR023366">
    <property type="entry name" value="ATP_synth_asu-like_sf"/>
</dbReference>
<reference evidence="1" key="1">
    <citation type="submission" date="2020-04" db="EMBL/GenBank/DDBJ databases">
        <authorList>
            <person name="Chiriac C."/>
            <person name="Salcher M."/>
            <person name="Ghai R."/>
            <person name="Kavagutti S V."/>
        </authorList>
    </citation>
    <scope>NUCLEOTIDE SEQUENCE</scope>
</reference>
<organism evidence="1">
    <name type="scientific">uncultured Caudovirales phage</name>
    <dbReference type="NCBI Taxonomy" id="2100421"/>
    <lineage>
        <taxon>Viruses</taxon>
        <taxon>Duplodnaviria</taxon>
        <taxon>Heunggongvirae</taxon>
        <taxon>Uroviricota</taxon>
        <taxon>Caudoviricetes</taxon>
        <taxon>Peduoviridae</taxon>
        <taxon>Maltschvirus</taxon>
        <taxon>Maltschvirus maltsch</taxon>
    </lineage>
</organism>
<sequence>MARKIMKETWYTFDPATRTVTFPHYVPHEHLILITDITANKVIYNFSDPSLGYTDYAAVVNPDGTESTRIILKYNTSGLASSDEIQVTIDEYIEQFAPAEEYQDGVGKLKTSAPQALIDTDFEYGAQQSKWESISTINNRPASYGYPYNALNVSDITAGASGSRTVTVTVTNTTATVNSATGNASTLQTTYTTSTAHGFSVGQYVTVTGANTAAFNLTAVPIISTPNSTTFVVNSLNTGTSAFTAGSAVAGVVPPVGTPVNVLDTYVLSATGRYTVEARTSNTQFTYTCKTPFDSTWATLSLFDPNKTLIIQEALYSNAAIGGAPTMSYVSQAAGSPVTVTTTVAHGLSIGNEINVVGTSGVTGTNGSFSVATITSPTSFVYYTPSTLTGTLATTATATGAAASGTSGAIGSNIFSIGAITGAVSVGMGVSGVGIPSGAYVTGIATGSGATTSTVTLSSPLTAAVTATTYTFNAAIYVRPQGQVVHRAFDGGVLFQTNAGSNNQSLVRQTRRYFRYQSGKAISMSSGTILKPTLNIDSLTASATAIGSTVTVVTKEKHNFQPGYQVTIYGSTDPGYNGTFAVASVLGTTKFTYINTALLQSTAATGAPYVSTNAWYGAQTRLGIFDNQNGAYWEFDGQTVYAVRRSSVYQIQGRVSVTQGSATVTGSTQFATAFNKQLALGDWIVIRGQSYRVQDIASDTSLTIAPAYRGTSASQVVVSKTVNTKIPQSSFNIDQLDGHGPTGYNLDLSKMQMFFVDFTWYGAGSIRWGLRTNRGNIAWVHRMPNNNNNATAYMRSGNLPARYESATYPSATYITNSVLTTDTTLQVADTSAFPSSGTLLVRSGTAYEAMNYTGKTITTFTGLTRAQAGTTSTVVTFSAGSNTGTVASATGLQVGQRVIHPAFPDGTFLSVISGTNVTFTQAALVAASTAAVFPPLSTGGTAQGFTYSATAPVAVELAFPTYGPGLSHWGTSVIMDGRFDDDKSLLFTYGQTTSTQLAPAGTITLSNVSASASATLTLSTANTNIVPGMVVSTVTVGTGSIPDGTYVVSVTDSTHIVLNNTVTVAGTNTYTLSGASSKALMSIRIAPSVDNGLTGQLGQRELINRMQLILKALDISILNSAGTGNVLVQAFLNAIPNANPGSSSTLTNTLWTNAIKGALLTPNSSLAQVADYAGGFVGVTGGEVTGGFFTNSTGSIELTGVRDLGNSTLGGGTTYNSSGIYPDGPDTLTIVVTNLATTPVSVLGRLSWTEAQA</sequence>
<name>A0A6J5KJA3_9CAUD</name>
<proteinExistence type="predicted"/>
<accession>A0A6J5KJA3</accession>
<dbReference type="Gene3D" id="2.40.30.20">
    <property type="match status" value="2"/>
</dbReference>
<protein>
    <submittedName>
        <fullName evidence="1">Uncharacterized protein</fullName>
    </submittedName>
</protein>
<evidence type="ECO:0000313" key="1">
    <source>
        <dbReference type="EMBL" id="CAB4122214.1"/>
    </source>
</evidence>
<gene>
    <name evidence="1" type="ORF">UFOVP27_107</name>
</gene>
<dbReference type="EMBL" id="LR796157">
    <property type="protein sequence ID" value="CAB4122214.1"/>
    <property type="molecule type" value="Genomic_DNA"/>
</dbReference>